<evidence type="ECO:0000256" key="3">
    <source>
        <dbReference type="ARBA" id="ARBA00023239"/>
    </source>
</evidence>
<sequence>MVLEVKSLGLLEESLEVLEQSFQGMPAFEAKALGDRERDILLQVAERMQDNYPYPHPLYAGQMLKPPHPIARLAYMLSMWVNPNNHALDGGRASSALEKEAVAEIAEMFGWDKFLGHLTGGGTMANMEALWVSGRLHPGKRILASSMAHYTHGRISEVLQLPFTAVAADDQARMDMAALENELKKGDVGTVVVTLGTTGVGSVDPLHKVLELKKLYDFRVHVDSAYGGYFGLVDNLDDNAAIAYSKLDQVDSIVIDPHKHGLQPYGCGCILFSDASVGRFYKHDSPYTYFSSDDMHLGEITLECSRAGASAVALWATQKLLPLNRGGEFANGLADGRKAALELHKQLQDDPKYKTTFEPELDILIWAPDAKTTQEISQKSQALFDLAEKNHLHLALLELPLNLAKACWGDSVEYNSETVSCLRSTLMKPEHLEWIADIKRIMDESLAEI</sequence>
<comment type="caution">
    <text evidence="6">The sequence shown here is derived from an EMBL/GenBank/DDBJ whole genome shotgun (WGS) entry which is preliminary data.</text>
</comment>
<dbReference type="InterPro" id="IPR002129">
    <property type="entry name" value="PyrdxlP-dep_de-COase"/>
</dbReference>
<dbReference type="AlphaFoldDB" id="A0A7X0JRQ6"/>
<dbReference type="GO" id="GO:0016830">
    <property type="term" value="F:carbon-carbon lyase activity"/>
    <property type="evidence" value="ECO:0007669"/>
    <property type="project" value="InterPro"/>
</dbReference>
<dbReference type="EMBL" id="JACHHT010000001">
    <property type="protein sequence ID" value="MBB6521067.1"/>
    <property type="molecule type" value="Genomic_DNA"/>
</dbReference>
<dbReference type="Proteomes" id="UP000528457">
    <property type="component" value="Unassembled WGS sequence"/>
</dbReference>
<evidence type="ECO:0000256" key="5">
    <source>
        <dbReference type="RuleBase" id="RU000382"/>
    </source>
</evidence>
<evidence type="ECO:0000313" key="7">
    <source>
        <dbReference type="Proteomes" id="UP000528457"/>
    </source>
</evidence>
<evidence type="ECO:0000256" key="2">
    <source>
        <dbReference type="ARBA" id="ARBA00022898"/>
    </source>
</evidence>
<dbReference type="SUPFAM" id="SSF53383">
    <property type="entry name" value="PLP-dependent transferases"/>
    <property type="match status" value="1"/>
</dbReference>
<dbReference type="GO" id="GO:0019752">
    <property type="term" value="P:carboxylic acid metabolic process"/>
    <property type="evidence" value="ECO:0007669"/>
    <property type="project" value="InterPro"/>
</dbReference>
<name>A0A7X0JRQ6_9GAMM</name>
<evidence type="ECO:0000256" key="1">
    <source>
        <dbReference type="ARBA" id="ARBA00001933"/>
    </source>
</evidence>
<keyword evidence="3 5" id="KW-0456">Lyase</keyword>
<reference evidence="6 7" key="1">
    <citation type="submission" date="2020-08" db="EMBL/GenBank/DDBJ databases">
        <title>Genomic Encyclopedia of Type Strains, Phase IV (KMG-IV): sequencing the most valuable type-strain genomes for metagenomic binning, comparative biology and taxonomic classification.</title>
        <authorList>
            <person name="Goeker M."/>
        </authorList>
    </citation>
    <scope>NUCLEOTIDE SEQUENCE [LARGE SCALE GENOMIC DNA]</scope>
    <source>
        <strain evidence="6 7">DSM 22368</strain>
    </source>
</reference>
<evidence type="ECO:0000256" key="4">
    <source>
        <dbReference type="PIRSR" id="PIRSR602129-50"/>
    </source>
</evidence>
<dbReference type="Gene3D" id="3.40.640.10">
    <property type="entry name" value="Type I PLP-dependent aspartate aminotransferase-like (Major domain)"/>
    <property type="match status" value="1"/>
</dbReference>
<feature type="modified residue" description="N6-(pyridoxal phosphate)lysine" evidence="4">
    <location>
        <position position="259"/>
    </location>
</feature>
<keyword evidence="7" id="KW-1185">Reference proteome</keyword>
<dbReference type="InterPro" id="IPR050477">
    <property type="entry name" value="GrpII_AminoAcid_Decarb"/>
</dbReference>
<comment type="cofactor">
    <cofactor evidence="1 4 5">
        <name>pyridoxal 5'-phosphate</name>
        <dbReference type="ChEBI" id="CHEBI:597326"/>
    </cofactor>
</comment>
<gene>
    <name evidence="6" type="ORF">HNR48_001345</name>
</gene>
<accession>A0A7X0JRQ6</accession>
<comment type="similarity">
    <text evidence="5">Belongs to the group II decarboxylase family.</text>
</comment>
<dbReference type="InterPro" id="IPR015421">
    <property type="entry name" value="PyrdxlP-dep_Trfase_major"/>
</dbReference>
<evidence type="ECO:0000313" key="6">
    <source>
        <dbReference type="EMBL" id="MBB6521067.1"/>
    </source>
</evidence>
<keyword evidence="2 4" id="KW-0663">Pyridoxal phosphate</keyword>
<dbReference type="RefSeq" id="WP_166849555.1">
    <property type="nucleotide sequence ID" value="NZ_JAAONY010000001.1"/>
</dbReference>
<dbReference type="Pfam" id="PF00282">
    <property type="entry name" value="Pyridoxal_deC"/>
    <property type="match status" value="1"/>
</dbReference>
<dbReference type="GO" id="GO:0030170">
    <property type="term" value="F:pyridoxal phosphate binding"/>
    <property type="evidence" value="ECO:0007669"/>
    <property type="project" value="InterPro"/>
</dbReference>
<dbReference type="InParanoid" id="A0A7X0JRQ6"/>
<proteinExistence type="inferred from homology"/>
<dbReference type="InterPro" id="IPR015424">
    <property type="entry name" value="PyrdxlP-dep_Trfase"/>
</dbReference>
<dbReference type="PANTHER" id="PTHR42735">
    <property type="match status" value="1"/>
</dbReference>
<protein>
    <submittedName>
        <fullName evidence="6">Glutamate/tyrosine decarboxylase-like PLP-dependent enzyme</fullName>
    </submittedName>
</protein>
<organism evidence="6 7">
    <name type="scientific">Pseudoteredinibacter isoporae</name>
    <dbReference type="NCBI Taxonomy" id="570281"/>
    <lineage>
        <taxon>Bacteria</taxon>
        <taxon>Pseudomonadati</taxon>
        <taxon>Pseudomonadota</taxon>
        <taxon>Gammaproteobacteria</taxon>
        <taxon>Cellvibrionales</taxon>
        <taxon>Cellvibrionaceae</taxon>
        <taxon>Pseudoteredinibacter</taxon>
    </lineage>
</organism>
<dbReference type="PANTHER" id="PTHR42735:SF4">
    <property type="entry name" value="PYRIDOXAL PHOSPHATE-DEPENDENT DECARBOXYLASE FAMILY PROTEIN"/>
    <property type="match status" value="1"/>
</dbReference>